<keyword evidence="2" id="KW-1185">Reference proteome</keyword>
<gene>
    <name evidence="1" type="primary">160</name>
    <name evidence="1" type="ORF">SEA_QUI_160</name>
</gene>
<evidence type="ECO:0000313" key="2">
    <source>
        <dbReference type="Proteomes" id="UP000321915"/>
    </source>
</evidence>
<name>A0A5B8WHX6_9CAUD</name>
<dbReference type="KEGG" id="vg:77936521"/>
<evidence type="ECO:0000313" key="1">
    <source>
        <dbReference type="EMBL" id="QED11649.1"/>
    </source>
</evidence>
<sequence length="55" mass="6488">MAGIVMPTQVIEWKIDEIGMVRQSISDMRDSEHPIFNQLVRQHNQKIHDFRQGKV</sequence>
<dbReference type="EMBL" id="MN183282">
    <property type="protein sequence ID" value="QED11649.1"/>
    <property type="molecule type" value="Genomic_DNA"/>
</dbReference>
<dbReference type="GeneID" id="77936521"/>
<dbReference type="Proteomes" id="UP000321915">
    <property type="component" value="Segment"/>
</dbReference>
<organism evidence="1 2">
    <name type="scientific">Arthrobacter phage Qui</name>
    <dbReference type="NCBI Taxonomy" id="2603260"/>
    <lineage>
        <taxon>Viruses</taxon>
        <taxon>Duplodnaviria</taxon>
        <taxon>Heunggongvirae</taxon>
        <taxon>Uroviricota</taxon>
        <taxon>Caudoviricetes</taxon>
        <taxon>Quivirus</taxon>
        <taxon>Quivirus qui</taxon>
    </lineage>
</organism>
<reference evidence="1 2" key="1">
    <citation type="submission" date="2019-07" db="EMBL/GenBank/DDBJ databases">
        <authorList>
            <person name="Abdullah A."/>
            <person name="Lima G.C."/>
            <person name="Cuneo C.K."/>
            <person name="Ennest D.C."/>
            <person name="Fritz K.J."/>
            <person name="Johnson B.T."/>
            <person name="Larson S.M."/>
            <person name="Lemunyete M.N."/>
            <person name="Murray M.B."/>
            <person name="Osmond D.E."/>
            <person name="Patras K.A."/>
            <person name="Ransibrahmanakul S."/>
            <person name="Simpson K.A."/>
            <person name="Thull B.S."/>
            <person name="Wetzel S."/>
            <person name="Bonilla J.A."/>
            <person name="Klyczek K."/>
            <person name="Garlena R.A."/>
            <person name="Russell D.A."/>
            <person name="Pope W.H."/>
            <person name="Jacobs-Sera D."/>
            <person name="Hatfull G.F."/>
        </authorList>
    </citation>
    <scope>NUCLEOTIDE SEQUENCE [LARGE SCALE GENOMIC DNA]</scope>
</reference>
<accession>A0A5B8WHX6</accession>
<dbReference type="RefSeq" id="YP_010660526.1">
    <property type="nucleotide sequence ID" value="NC_070877.1"/>
</dbReference>
<protein>
    <submittedName>
        <fullName evidence="1">Uncharacterized protein</fullName>
    </submittedName>
</protein>
<proteinExistence type="predicted"/>